<sequence length="477" mass="53991">MDQLPVELLQRVLTHLDIETLRSAALSCRLVFGAFRGAEELITGAALVRQIDRRVLPEAILVQEAREGLGTASVGKGIEFFTKNPGRGRESAAAAVPTRRRKRWSLAAALTLVRFHAKVGHLAAQAAREALARRPGLLVAGQPDGPTRAERCRFELAVYRFELYCNVVGRLWSADGWAIWDMFFRHFALWELEQLACIHEYFVRVVSRPFNFLVDHDVTWGYLEVPYIDQHVSEHAEALLAEGVNKIYSLSRASGYAECRALLSRGEDRNGEPARLRRFLGLALQEAGNLNLIPPCALEDMSAPLVALVAGHPFRCNLNDDDYDDDDDDDPGPSDMWAWVNRAREPGELVADPDARVHRAWAFPFWDVARLRAAGLLRRENLDLGLDLDDDDRDRDYAIPGFGFWRWRRNRLELELGRDFGAPERLAWLEDTQRERAAIWHAGGRGYYAPGDQSRVEWTGGAGRDRPQVVVVPPWRR</sequence>
<name>A0A1W2TS76_ROSNE</name>
<feature type="domain" description="F-box" evidence="1">
    <location>
        <begin position="1"/>
        <end position="29"/>
    </location>
</feature>
<evidence type="ECO:0000259" key="1">
    <source>
        <dbReference type="PROSITE" id="PS50181"/>
    </source>
</evidence>
<dbReference type="Proteomes" id="UP000054516">
    <property type="component" value="Unassembled WGS sequence"/>
</dbReference>
<dbReference type="OrthoDB" id="5427059at2759"/>
<accession>A0A1W2TS76</accession>
<evidence type="ECO:0000313" key="2">
    <source>
        <dbReference type="EMBL" id="GAP91359.1"/>
    </source>
</evidence>
<proteinExistence type="predicted"/>
<organism evidence="2">
    <name type="scientific">Rosellinia necatrix</name>
    <name type="common">White root-rot fungus</name>
    <dbReference type="NCBI Taxonomy" id="77044"/>
    <lineage>
        <taxon>Eukaryota</taxon>
        <taxon>Fungi</taxon>
        <taxon>Dikarya</taxon>
        <taxon>Ascomycota</taxon>
        <taxon>Pezizomycotina</taxon>
        <taxon>Sordariomycetes</taxon>
        <taxon>Xylariomycetidae</taxon>
        <taxon>Xylariales</taxon>
        <taxon>Xylariaceae</taxon>
        <taxon>Rosellinia</taxon>
    </lineage>
</organism>
<dbReference type="AlphaFoldDB" id="A0A1W2TS76"/>
<keyword evidence="3" id="KW-1185">Reference proteome</keyword>
<reference evidence="2" key="1">
    <citation type="submission" date="2016-03" db="EMBL/GenBank/DDBJ databases">
        <title>Draft genome sequence of Rosellinia necatrix.</title>
        <authorList>
            <person name="Kanematsu S."/>
        </authorList>
    </citation>
    <scope>NUCLEOTIDE SEQUENCE [LARGE SCALE GENOMIC DNA]</scope>
    <source>
        <strain evidence="2">W97</strain>
    </source>
</reference>
<dbReference type="InterPro" id="IPR001810">
    <property type="entry name" value="F-box_dom"/>
</dbReference>
<gene>
    <name evidence="2" type="ORF">SAMD00023353_6000060</name>
</gene>
<dbReference type="EMBL" id="DF977505">
    <property type="protein sequence ID" value="GAP91359.1"/>
    <property type="molecule type" value="Genomic_DNA"/>
</dbReference>
<evidence type="ECO:0000313" key="3">
    <source>
        <dbReference type="Proteomes" id="UP000054516"/>
    </source>
</evidence>
<protein>
    <submittedName>
        <fullName evidence="2">Putative zinc finger domain-containing protein</fullName>
    </submittedName>
</protein>
<dbReference type="PROSITE" id="PS50181">
    <property type="entry name" value="FBOX"/>
    <property type="match status" value="1"/>
</dbReference>